<dbReference type="PANTHER" id="PTHR43123">
    <property type="entry name" value="POLYSACCHARIDE DEACETYLASE-RELATED"/>
    <property type="match status" value="1"/>
</dbReference>
<proteinExistence type="predicted"/>
<dbReference type="GO" id="GO:0005975">
    <property type="term" value="P:carbohydrate metabolic process"/>
    <property type="evidence" value="ECO:0007669"/>
    <property type="project" value="InterPro"/>
</dbReference>
<dbReference type="InterPro" id="IPR002509">
    <property type="entry name" value="NODB_dom"/>
</dbReference>
<feature type="domain" description="NodB homology" evidence="1">
    <location>
        <begin position="83"/>
        <end position="187"/>
    </location>
</feature>
<name>A0A382CDS0_9ZZZZ</name>
<protein>
    <recommendedName>
        <fullName evidence="1">NodB homology domain-containing protein</fullName>
    </recommendedName>
</protein>
<feature type="non-terminal residue" evidence="2">
    <location>
        <position position="238"/>
    </location>
</feature>
<gene>
    <name evidence="2" type="ORF">METZ01_LOCUS177152</name>
</gene>
<dbReference type="InterPro" id="IPR011330">
    <property type="entry name" value="Glyco_hydro/deAcase_b/a-brl"/>
</dbReference>
<accession>A0A382CDS0</accession>
<dbReference type="SUPFAM" id="SSF88713">
    <property type="entry name" value="Glycoside hydrolase/deacetylase"/>
    <property type="match status" value="1"/>
</dbReference>
<dbReference type="EMBL" id="UINC01034057">
    <property type="protein sequence ID" value="SVB24298.1"/>
    <property type="molecule type" value="Genomic_DNA"/>
</dbReference>
<dbReference type="GO" id="GO:0016810">
    <property type="term" value="F:hydrolase activity, acting on carbon-nitrogen (but not peptide) bonds"/>
    <property type="evidence" value="ECO:0007669"/>
    <property type="project" value="InterPro"/>
</dbReference>
<sequence>MEEEFMDLNDGNQRYSSNPRVPFELATARTPMAAPNGKPLIVHVLCALEHWRFDGPMPRQIMPAPHGARPVPDVPNWSWAEYGMRCGMPRLLRVLGERGLSADACINAGVLDAYPSVAEAVLEAGWEFQGHGLHQQAMPDADEPELIRAAIDKLESFSGQRVRGWTGPGLKESFDTPDNLKAAGIEYTCDWVIDDLPCWMRTIHGPLVCVPYTLELNDSVIFAVEKHTSSEHYDRLRY</sequence>
<dbReference type="Pfam" id="PF01522">
    <property type="entry name" value="Polysacc_deac_1"/>
    <property type="match status" value="1"/>
</dbReference>
<evidence type="ECO:0000313" key="2">
    <source>
        <dbReference type="EMBL" id="SVB24298.1"/>
    </source>
</evidence>
<reference evidence="2" key="1">
    <citation type="submission" date="2018-05" db="EMBL/GenBank/DDBJ databases">
        <authorList>
            <person name="Lanie J.A."/>
            <person name="Ng W.-L."/>
            <person name="Kazmierczak K.M."/>
            <person name="Andrzejewski T.M."/>
            <person name="Davidsen T.M."/>
            <person name="Wayne K.J."/>
            <person name="Tettelin H."/>
            <person name="Glass J.I."/>
            <person name="Rusch D."/>
            <person name="Podicherti R."/>
            <person name="Tsui H.-C.T."/>
            <person name="Winkler M.E."/>
        </authorList>
    </citation>
    <scope>NUCLEOTIDE SEQUENCE</scope>
</reference>
<dbReference type="PANTHER" id="PTHR43123:SF4">
    <property type="entry name" value="POLYSACCHARIDE DEACETYLASE"/>
    <property type="match status" value="1"/>
</dbReference>
<dbReference type="Gene3D" id="3.20.20.370">
    <property type="entry name" value="Glycoside hydrolase/deacetylase"/>
    <property type="match status" value="1"/>
</dbReference>
<evidence type="ECO:0000259" key="1">
    <source>
        <dbReference type="Pfam" id="PF01522"/>
    </source>
</evidence>
<organism evidence="2">
    <name type="scientific">marine metagenome</name>
    <dbReference type="NCBI Taxonomy" id="408172"/>
    <lineage>
        <taxon>unclassified sequences</taxon>
        <taxon>metagenomes</taxon>
        <taxon>ecological metagenomes</taxon>
    </lineage>
</organism>
<dbReference type="AlphaFoldDB" id="A0A382CDS0"/>